<dbReference type="AlphaFoldDB" id="A0A7E4ZR39"/>
<evidence type="ECO:0000313" key="1">
    <source>
        <dbReference type="Proteomes" id="UP000492821"/>
    </source>
</evidence>
<reference evidence="1" key="1">
    <citation type="journal article" date="2013" name="Genetics">
        <title>The draft genome and transcriptome of Panagrellus redivivus are shaped by the harsh demands of a free-living lifestyle.</title>
        <authorList>
            <person name="Srinivasan J."/>
            <person name="Dillman A.R."/>
            <person name="Macchietto M.G."/>
            <person name="Heikkinen L."/>
            <person name="Lakso M."/>
            <person name="Fracchia K.M."/>
            <person name="Antoshechkin I."/>
            <person name="Mortazavi A."/>
            <person name="Wong G."/>
            <person name="Sternberg P.W."/>
        </authorList>
    </citation>
    <scope>NUCLEOTIDE SEQUENCE [LARGE SCALE GENOMIC DNA]</scope>
    <source>
        <strain evidence="1">MT8872</strain>
    </source>
</reference>
<protein>
    <submittedName>
        <fullName evidence="2">Phosphoprotein</fullName>
    </submittedName>
</protein>
<accession>A0A7E4ZR39</accession>
<sequence>MFQHFKTVECPLSETELQSFGIDRGTMFGKPEIVPKNVTSGYKKRDNADQTLNITRKSEVLSETAAPSEISSTMSVISSKAENTDENLEAISQNTSKEIAETLAKLTEVINQTKIDHNNIQLVSAFKNVCGTLVATDCSKQQLVESLNGITKLLSSAQETAMRNKATMTDDSIPSTNVDSDSRYVIVSGIPETSNLSALGRRAELQTAIDSLIEEMDIDVCTTACYRLGKLKPGNSTPRMVQVQFASPRVAHTIDDRLHTIDDRRNLLLGEKNYCVRVYYAHFRCVVRAVFTLMCTTLYSGLTAHYSGLTALPHSRRSERSSIVCATLGVRLLIVIVETVNTTSILFVV</sequence>
<evidence type="ECO:0000313" key="2">
    <source>
        <dbReference type="WBParaSite" id="Pan_g12449.t1"/>
    </source>
</evidence>
<dbReference type="WBParaSite" id="Pan_g12449.t1">
    <property type="protein sequence ID" value="Pan_g12449.t1"/>
    <property type="gene ID" value="Pan_g12449"/>
</dbReference>
<reference evidence="2" key="2">
    <citation type="submission" date="2020-10" db="UniProtKB">
        <authorList>
            <consortium name="WormBaseParasite"/>
        </authorList>
    </citation>
    <scope>IDENTIFICATION</scope>
</reference>
<organism evidence="1 2">
    <name type="scientific">Panagrellus redivivus</name>
    <name type="common">Microworm</name>
    <dbReference type="NCBI Taxonomy" id="6233"/>
    <lineage>
        <taxon>Eukaryota</taxon>
        <taxon>Metazoa</taxon>
        <taxon>Ecdysozoa</taxon>
        <taxon>Nematoda</taxon>
        <taxon>Chromadorea</taxon>
        <taxon>Rhabditida</taxon>
        <taxon>Tylenchina</taxon>
        <taxon>Panagrolaimomorpha</taxon>
        <taxon>Panagrolaimoidea</taxon>
        <taxon>Panagrolaimidae</taxon>
        <taxon>Panagrellus</taxon>
    </lineage>
</organism>
<proteinExistence type="predicted"/>
<keyword evidence="1" id="KW-1185">Reference proteome</keyword>
<name>A0A7E4ZR39_PANRE</name>
<dbReference type="Proteomes" id="UP000492821">
    <property type="component" value="Unassembled WGS sequence"/>
</dbReference>